<dbReference type="InterPro" id="IPR045129">
    <property type="entry name" value="RNF123/RKP/RSPRY1"/>
</dbReference>
<evidence type="ECO:0000256" key="3">
    <source>
        <dbReference type="ARBA" id="ARBA00022833"/>
    </source>
</evidence>
<dbReference type="PANTHER" id="PTHR13363:SF6">
    <property type="entry name" value="RING FINGER AND SPRY DOMAIN-CONTAINING PROTEIN 1"/>
    <property type="match status" value="1"/>
</dbReference>
<organism evidence="7 8">
    <name type="scientific">Oedothorax gibbosus</name>
    <dbReference type="NCBI Taxonomy" id="931172"/>
    <lineage>
        <taxon>Eukaryota</taxon>
        <taxon>Metazoa</taxon>
        <taxon>Ecdysozoa</taxon>
        <taxon>Arthropoda</taxon>
        <taxon>Chelicerata</taxon>
        <taxon>Arachnida</taxon>
        <taxon>Araneae</taxon>
        <taxon>Araneomorphae</taxon>
        <taxon>Entelegynae</taxon>
        <taxon>Araneoidea</taxon>
        <taxon>Linyphiidae</taxon>
        <taxon>Erigoninae</taxon>
        <taxon>Oedothorax</taxon>
    </lineage>
</organism>
<keyword evidence="1" id="KW-0479">Metal-binding</keyword>
<evidence type="ECO:0000313" key="8">
    <source>
        <dbReference type="Proteomes" id="UP000827092"/>
    </source>
</evidence>
<keyword evidence="8" id="KW-1185">Reference proteome</keyword>
<dbReference type="SMART" id="SM00449">
    <property type="entry name" value="SPRY"/>
    <property type="match status" value="1"/>
</dbReference>
<dbReference type="InterPro" id="IPR003877">
    <property type="entry name" value="SPRY_dom"/>
</dbReference>
<dbReference type="InterPro" id="IPR035774">
    <property type="entry name" value="SPRY_RSPRY1"/>
</dbReference>
<dbReference type="PANTHER" id="PTHR13363">
    <property type="entry name" value="RING FINGER AND SRY DOMAIN-CONTAINING"/>
    <property type="match status" value="1"/>
</dbReference>
<dbReference type="GO" id="GO:0004842">
    <property type="term" value="F:ubiquitin-protein transferase activity"/>
    <property type="evidence" value="ECO:0007669"/>
    <property type="project" value="InterPro"/>
</dbReference>
<dbReference type="CDD" id="cd16566">
    <property type="entry name" value="RING-HC_RSPRY1"/>
    <property type="match status" value="1"/>
</dbReference>
<evidence type="ECO:0000259" key="6">
    <source>
        <dbReference type="PROSITE" id="PS50188"/>
    </source>
</evidence>
<comment type="caution">
    <text evidence="7">The sequence shown here is derived from an EMBL/GenBank/DDBJ whole genome shotgun (WGS) entry which is preliminary data.</text>
</comment>
<dbReference type="GO" id="GO:0051603">
    <property type="term" value="P:proteolysis involved in protein catabolic process"/>
    <property type="evidence" value="ECO:0007669"/>
    <property type="project" value="TreeGrafter"/>
</dbReference>
<dbReference type="InterPro" id="IPR013083">
    <property type="entry name" value="Znf_RING/FYVE/PHD"/>
</dbReference>
<feature type="domain" description="RING-type" evidence="5">
    <location>
        <begin position="527"/>
        <end position="562"/>
    </location>
</feature>
<dbReference type="InterPro" id="IPR043136">
    <property type="entry name" value="B30.2/SPRY_sf"/>
</dbReference>
<dbReference type="GO" id="GO:0008270">
    <property type="term" value="F:zinc ion binding"/>
    <property type="evidence" value="ECO:0007669"/>
    <property type="project" value="UniProtKB-KW"/>
</dbReference>
<evidence type="ECO:0000256" key="4">
    <source>
        <dbReference type="PROSITE-ProRule" id="PRU00175"/>
    </source>
</evidence>
<proteinExistence type="predicted"/>
<sequence>MVILHIKSALLVYNPYLKTKDPVTNHSRLSTKYVIIVFTMGICWCKEGQSDEETITRQAPGQSVNSLSPETPTIQTLGQYDPMTRALDFMISRQSVDKLVMETLCVIRTFVDDDVEPPPSMAQLHCIADKEIGWLTVVHSMAKVIPMDDPLGPAVITLLLDECPLPTKESIAKLSKIFNLSKEQAIQGKSNPTRHRNICVILGCIAEKLAGPSSIALLTQDTMDYLFTNLDPSIHTSVIFFSLIALEKFAQTSVNKATINQQLEGMPENPLEKLEKFINSSSYLEKQVGFCAQWCLDNLFIKKGRPFTYENIDRSNLNAMLNNNDVSEYLKISADGLTARCDASSFESVRCTFQVDSGVWYYEVTIVTSGVMQIGWATRNSKFLNHEGYGIGDDEYSLAYDGCRQLIWYNAASSSHPHRCWKPGDILGTLLDVENSFVIFFLNGNPLLPCDQLFQNAKSGFFAAASFMSFQQCEFNFGRTPFKFPPKRTDFQTFNQLATLPDSEKIILPRHIRLERLRQTSVKEDSCSLCFDGSATVRLHPCQHTGFCVQCALQLELCPMCRSKIEERADIGIC</sequence>
<evidence type="ECO:0000313" key="7">
    <source>
        <dbReference type="EMBL" id="KAG8198853.1"/>
    </source>
</evidence>
<protein>
    <recommendedName>
        <fullName evidence="9">RING finger and SPRY domain-containing protein 1</fullName>
    </recommendedName>
</protein>
<dbReference type="InterPro" id="IPR001870">
    <property type="entry name" value="B30.2/SPRY"/>
</dbReference>
<keyword evidence="3" id="KW-0862">Zinc</keyword>
<dbReference type="InterPro" id="IPR013320">
    <property type="entry name" value="ConA-like_dom_sf"/>
</dbReference>
<dbReference type="PROSITE" id="PS50188">
    <property type="entry name" value="B302_SPRY"/>
    <property type="match status" value="1"/>
</dbReference>
<dbReference type="Gene3D" id="2.60.120.920">
    <property type="match status" value="1"/>
</dbReference>
<evidence type="ECO:0000256" key="1">
    <source>
        <dbReference type="ARBA" id="ARBA00022723"/>
    </source>
</evidence>
<dbReference type="AlphaFoldDB" id="A0AAV6VRI2"/>
<dbReference type="SUPFAM" id="SSF57850">
    <property type="entry name" value="RING/U-box"/>
    <property type="match status" value="1"/>
</dbReference>
<gene>
    <name evidence="7" type="ORF">JTE90_015071</name>
</gene>
<name>A0AAV6VRI2_9ARAC</name>
<dbReference type="SUPFAM" id="SSF49899">
    <property type="entry name" value="Concanavalin A-like lectins/glucanases"/>
    <property type="match status" value="1"/>
</dbReference>
<dbReference type="SMART" id="SM00184">
    <property type="entry name" value="RING"/>
    <property type="match status" value="1"/>
</dbReference>
<dbReference type="GO" id="GO:0005737">
    <property type="term" value="C:cytoplasm"/>
    <property type="evidence" value="ECO:0007669"/>
    <property type="project" value="TreeGrafter"/>
</dbReference>
<feature type="domain" description="B30.2/SPRY" evidence="6">
    <location>
        <begin position="299"/>
        <end position="482"/>
    </location>
</feature>
<dbReference type="InterPro" id="IPR001841">
    <property type="entry name" value="Znf_RING"/>
</dbReference>
<evidence type="ECO:0000256" key="2">
    <source>
        <dbReference type="ARBA" id="ARBA00022771"/>
    </source>
</evidence>
<reference evidence="7 8" key="1">
    <citation type="journal article" date="2022" name="Nat. Ecol. Evol.">
        <title>A masculinizing supergene underlies an exaggerated male reproductive morph in a spider.</title>
        <authorList>
            <person name="Hendrickx F."/>
            <person name="De Corte Z."/>
            <person name="Sonet G."/>
            <person name="Van Belleghem S.M."/>
            <person name="Kostlbacher S."/>
            <person name="Vangestel C."/>
        </authorList>
    </citation>
    <scope>NUCLEOTIDE SEQUENCE [LARGE SCALE GENOMIC DNA]</scope>
    <source>
        <strain evidence="7">W744_W776</strain>
    </source>
</reference>
<evidence type="ECO:0008006" key="9">
    <source>
        <dbReference type="Google" id="ProtNLM"/>
    </source>
</evidence>
<dbReference type="Proteomes" id="UP000827092">
    <property type="component" value="Unassembled WGS sequence"/>
</dbReference>
<evidence type="ECO:0000259" key="5">
    <source>
        <dbReference type="PROSITE" id="PS50089"/>
    </source>
</evidence>
<accession>A0AAV6VRI2</accession>
<dbReference type="Pfam" id="PF00622">
    <property type="entry name" value="SPRY"/>
    <property type="match status" value="1"/>
</dbReference>
<dbReference type="Pfam" id="PF13920">
    <property type="entry name" value="zf-C3HC4_3"/>
    <property type="match status" value="1"/>
</dbReference>
<dbReference type="PROSITE" id="PS50089">
    <property type="entry name" value="ZF_RING_2"/>
    <property type="match status" value="1"/>
</dbReference>
<keyword evidence="2 4" id="KW-0863">Zinc-finger</keyword>
<dbReference type="CDD" id="cd12883">
    <property type="entry name" value="SPRY_RING"/>
    <property type="match status" value="1"/>
</dbReference>
<dbReference type="EMBL" id="JAFNEN010000034">
    <property type="protein sequence ID" value="KAG8198853.1"/>
    <property type="molecule type" value="Genomic_DNA"/>
</dbReference>
<dbReference type="Gene3D" id="3.30.40.10">
    <property type="entry name" value="Zinc/RING finger domain, C3HC4 (zinc finger)"/>
    <property type="match status" value="1"/>
</dbReference>